<dbReference type="Pfam" id="PF22931">
    <property type="entry name" value="SAM_TNK"/>
    <property type="match status" value="1"/>
</dbReference>
<evidence type="ECO:0000256" key="3">
    <source>
        <dbReference type="ARBA" id="ARBA00022679"/>
    </source>
</evidence>
<keyword evidence="5" id="KW-0418">Kinase</keyword>
<feature type="region of interest" description="Disordered" evidence="9">
    <location>
        <begin position="768"/>
        <end position="892"/>
    </location>
</feature>
<feature type="domain" description="CRIB" evidence="12">
    <location>
        <begin position="357"/>
        <end position="371"/>
    </location>
</feature>
<evidence type="ECO:0000256" key="2">
    <source>
        <dbReference type="ARBA" id="ARBA00022443"/>
    </source>
</evidence>
<dbReference type="InterPro" id="IPR015940">
    <property type="entry name" value="UBA"/>
</dbReference>
<dbReference type="PANTHER" id="PTHR24418">
    <property type="entry name" value="TYROSINE-PROTEIN KINASE"/>
    <property type="match status" value="1"/>
</dbReference>
<evidence type="ECO:0000259" key="11">
    <source>
        <dbReference type="PROSITE" id="PS50030"/>
    </source>
</evidence>
<dbReference type="InterPro" id="IPR055175">
    <property type="entry name" value="ACK/TNK-like_SAM"/>
</dbReference>
<dbReference type="InterPro" id="IPR000719">
    <property type="entry name" value="Prot_kinase_dom"/>
</dbReference>
<protein>
    <recommendedName>
        <fullName evidence="1">non-specific protein-tyrosine kinase</fullName>
        <ecNumber evidence="1">2.7.10.2</ecNumber>
    </recommendedName>
</protein>
<feature type="compositionally biased region" description="Low complexity" evidence="9">
    <location>
        <begin position="816"/>
        <end position="826"/>
    </location>
</feature>
<dbReference type="SMART" id="SM00220">
    <property type="entry name" value="S_TKc"/>
    <property type="match status" value="1"/>
</dbReference>
<organism evidence="13 14">
    <name type="scientific">Tegillarca granosa</name>
    <name type="common">Malaysian cockle</name>
    <name type="synonym">Anadara granosa</name>
    <dbReference type="NCBI Taxonomy" id="220873"/>
    <lineage>
        <taxon>Eukaryota</taxon>
        <taxon>Metazoa</taxon>
        <taxon>Spiralia</taxon>
        <taxon>Lophotrochozoa</taxon>
        <taxon>Mollusca</taxon>
        <taxon>Bivalvia</taxon>
        <taxon>Autobranchia</taxon>
        <taxon>Pteriomorphia</taxon>
        <taxon>Arcoida</taxon>
        <taxon>Arcoidea</taxon>
        <taxon>Arcidae</taxon>
        <taxon>Tegillarca</taxon>
    </lineage>
</organism>
<keyword evidence="14" id="KW-1185">Reference proteome</keyword>
<comment type="catalytic activity">
    <reaction evidence="8">
        <text>L-threonyl-[protein] + ATP = O-phospho-L-threonyl-[protein] + ADP + H(+)</text>
        <dbReference type="Rhea" id="RHEA:46608"/>
        <dbReference type="Rhea" id="RHEA-COMP:11060"/>
        <dbReference type="Rhea" id="RHEA-COMP:11605"/>
        <dbReference type="ChEBI" id="CHEBI:15378"/>
        <dbReference type="ChEBI" id="CHEBI:30013"/>
        <dbReference type="ChEBI" id="CHEBI:30616"/>
        <dbReference type="ChEBI" id="CHEBI:61977"/>
        <dbReference type="ChEBI" id="CHEBI:456216"/>
        <dbReference type="EC" id="2.7.11.1"/>
    </reaction>
</comment>
<accession>A0ABQ9FU65</accession>
<dbReference type="EMBL" id="JARBDR010000141">
    <property type="protein sequence ID" value="KAJ8320798.1"/>
    <property type="molecule type" value="Genomic_DNA"/>
</dbReference>
<dbReference type="InterPro" id="IPR020635">
    <property type="entry name" value="Tyr_kinase_cat_dom"/>
</dbReference>
<feature type="region of interest" description="Disordered" evidence="9">
    <location>
        <begin position="665"/>
        <end position="692"/>
    </location>
</feature>
<dbReference type="SUPFAM" id="SSF56112">
    <property type="entry name" value="Protein kinase-like (PK-like)"/>
    <property type="match status" value="1"/>
</dbReference>
<feature type="region of interest" description="Disordered" evidence="9">
    <location>
        <begin position="1050"/>
        <end position="1118"/>
    </location>
</feature>
<dbReference type="InterPro" id="IPR001245">
    <property type="entry name" value="Ser-Thr/Tyr_kinase_cat_dom"/>
</dbReference>
<evidence type="ECO:0000313" key="14">
    <source>
        <dbReference type="Proteomes" id="UP001217089"/>
    </source>
</evidence>
<dbReference type="PROSITE" id="PS50030">
    <property type="entry name" value="UBA"/>
    <property type="match status" value="1"/>
</dbReference>
<dbReference type="InterPro" id="IPR050198">
    <property type="entry name" value="Non-receptor_tyrosine_kinases"/>
</dbReference>
<name>A0ABQ9FU65_TEGGR</name>
<evidence type="ECO:0000256" key="1">
    <source>
        <dbReference type="ARBA" id="ARBA00011903"/>
    </source>
</evidence>
<feature type="domain" description="UBA" evidence="11">
    <location>
        <begin position="1183"/>
        <end position="1228"/>
    </location>
</feature>
<dbReference type="InterPro" id="IPR000095">
    <property type="entry name" value="CRIB_dom"/>
</dbReference>
<feature type="compositionally biased region" description="Basic and acidic residues" evidence="9">
    <location>
        <begin position="501"/>
        <end position="516"/>
    </location>
</feature>
<proteinExistence type="predicted"/>
<feature type="domain" description="Protein kinase" evidence="10">
    <location>
        <begin position="14"/>
        <end position="261"/>
    </location>
</feature>
<feature type="region of interest" description="Disordered" evidence="9">
    <location>
        <begin position="491"/>
        <end position="563"/>
    </location>
</feature>
<evidence type="ECO:0000256" key="5">
    <source>
        <dbReference type="ARBA" id="ARBA00022777"/>
    </source>
</evidence>
<comment type="caution">
    <text evidence="13">The sequence shown here is derived from an EMBL/GenBank/DDBJ whole genome shotgun (WGS) entry which is preliminary data.</text>
</comment>
<feature type="region of interest" description="Disordered" evidence="9">
    <location>
        <begin position="986"/>
        <end position="1023"/>
    </location>
</feature>
<sequence>MSLKITTIPQLKYVEEDDLIGIGMTKPEMRRMKKLYKREFPQGALGKLKKVQVAIKCLSRERLHNGTTEFLKEAAIMQTIDHENIVRMFGVVLDNDNSLALVTELAPMRSLLECLKETSLRFDFTIPRLCDFAQEICDGMSYLESKRLIHRDLAARNILVFSKTKGIRCAPECINYLKFTSASDVWAFGVTLWELFTYGFQPWAGLTGQQILEAIDSPNNQRLEKPDLCTKEFYSLMLKCWDKDPQNRPTFSEMFVMLPQLRPPQVKTVKDFPEITVPRDFLYYKSYDLITVIDKNPENAPKPGLWKGVLSNGKSGLFDPVNCVPFLDPRTSPISKANIVRKDSKRNSARKIRADMISGPQNDLRHTGHIGYDGAVFGDISFIGDNYDKLPVKVGKLGDQASTSSISLTRQSPDRDSSDYPYRISQESIDSHCIVRDDVDGGDRTPHYQDIDDDSIFADFKMPDMSGSFDFGPSFMDEVLKALDEKEAKLEASSSDASTPSKEESDLVKNNIDDRSGSLSPPVYREARRPPLPTQPPRTEPKREPPKPEIRKQAKVKPMSASDEKMIDDAIALANEVAVHSNKSHMFQESTTPPTSPTTDKRRSDSESGSESPKLITKLKMSIKRSPKQERKRTFSEEIANKAEMEEDVPPQAQEAYNLLVVRGSLKEKEKSHIPERDFRNERKRSPESQIGVPLANTAEVFIEYDTQLVDSKPVPKPRTDIKRSEIPVPLPKPRPEIIHRVEPVVRPQCPPPQVPAENDNVFYKYAEKEESPKIIEDTNTSFESDSDFDDSKKNIEVLRIDLPDSDELKKDSATDSPRSSFSQDSSKSDRSVKDSVNTSTKSSSLFDDEFSEPSPREIMSKLARESRIRRSLDHQRGITGGGGDISDPVPARNLREPQGIPGKSMSTSNDDDEVDTNPLRMLRGGAIPIRGGRVGQGMSSRPLKLRTKIPTFHHSMSVDSGSRANEHAIEGVNFVHDHHDDIPLTAPAVPPRSYSTSEYNPVPLPPRNPHRAGNLNAKPRERKYPLVLDENPGRTSSNSAINSAATNVAWSKNSQAEHEQCPELPTAPPTPIKNSAPSLNYLEDDNVFDNSDVKESNRPDSFPNNQLLNGNSNKSSTFPRKEISPLMLANYKTSDGVSYEDLLDLALDSLCVKIIEWITLIAYYSEISVVDCMKALEDTKWDVSKAVKFVKLKQLLGTQLGDINICKEALMRTDWDVERAANYLLSHPLASPECVDV</sequence>
<reference evidence="13 14" key="1">
    <citation type="submission" date="2022-12" db="EMBL/GenBank/DDBJ databases">
        <title>Chromosome-level genome of Tegillarca granosa.</title>
        <authorList>
            <person name="Kim J."/>
        </authorList>
    </citation>
    <scope>NUCLEOTIDE SEQUENCE [LARGE SCALE GENOMIC DNA]</scope>
    <source>
        <strain evidence="13">Teg-2019</strain>
        <tissue evidence="13">Adductor muscle</tissue>
    </source>
</reference>
<feature type="compositionally biased region" description="Basic and acidic residues" evidence="9">
    <location>
        <begin position="665"/>
        <end position="687"/>
    </location>
</feature>
<feature type="region of interest" description="Disordered" evidence="9">
    <location>
        <begin position="712"/>
        <end position="735"/>
    </location>
</feature>
<feature type="compositionally biased region" description="Basic and acidic residues" evidence="9">
    <location>
        <begin position="790"/>
        <end position="814"/>
    </location>
</feature>
<dbReference type="InterPro" id="IPR008266">
    <property type="entry name" value="Tyr_kinase_AS"/>
</dbReference>
<dbReference type="Gene3D" id="1.10.510.10">
    <property type="entry name" value="Transferase(Phosphotransferase) domain 1"/>
    <property type="match status" value="2"/>
</dbReference>
<dbReference type="PROSITE" id="PS50108">
    <property type="entry name" value="CRIB"/>
    <property type="match status" value="1"/>
</dbReference>
<dbReference type="InterPro" id="IPR011009">
    <property type="entry name" value="Kinase-like_dom_sf"/>
</dbReference>
<evidence type="ECO:0000259" key="10">
    <source>
        <dbReference type="PROSITE" id="PS50011"/>
    </source>
</evidence>
<gene>
    <name evidence="13" type="ORF">KUTeg_002385</name>
</gene>
<dbReference type="EC" id="2.7.10.2" evidence="1"/>
<keyword evidence="7" id="KW-0829">Tyrosine-protein kinase</keyword>
<dbReference type="SMART" id="SM00219">
    <property type="entry name" value="TyrKc"/>
    <property type="match status" value="1"/>
</dbReference>
<feature type="compositionally biased region" description="Basic and acidic residues" evidence="9">
    <location>
        <begin position="768"/>
        <end position="777"/>
    </location>
</feature>
<evidence type="ECO:0000259" key="12">
    <source>
        <dbReference type="PROSITE" id="PS50108"/>
    </source>
</evidence>
<feature type="compositionally biased region" description="Polar residues" evidence="9">
    <location>
        <begin position="1103"/>
        <end position="1118"/>
    </location>
</feature>
<dbReference type="PROSITE" id="PS50011">
    <property type="entry name" value="PROTEIN_KINASE_DOM"/>
    <property type="match status" value="1"/>
</dbReference>
<feature type="region of interest" description="Disordered" evidence="9">
    <location>
        <begin position="581"/>
        <end position="653"/>
    </location>
</feature>
<evidence type="ECO:0000256" key="4">
    <source>
        <dbReference type="ARBA" id="ARBA00022741"/>
    </source>
</evidence>
<feature type="compositionally biased region" description="Basic and acidic residues" evidence="9">
    <location>
        <begin position="855"/>
        <end position="877"/>
    </location>
</feature>
<keyword evidence="3" id="KW-0808">Transferase</keyword>
<evidence type="ECO:0000256" key="7">
    <source>
        <dbReference type="ARBA" id="ARBA00023137"/>
    </source>
</evidence>
<dbReference type="Pfam" id="PF07714">
    <property type="entry name" value="PK_Tyr_Ser-Thr"/>
    <property type="match status" value="2"/>
</dbReference>
<keyword evidence="6" id="KW-0067">ATP-binding</keyword>
<keyword evidence="2" id="KW-0728">SH3 domain</keyword>
<dbReference type="Gene3D" id="1.10.8.10">
    <property type="entry name" value="DNA helicase RuvA subunit, C-terminal domain"/>
    <property type="match status" value="1"/>
</dbReference>
<evidence type="ECO:0000313" key="13">
    <source>
        <dbReference type="EMBL" id="KAJ8320798.1"/>
    </source>
</evidence>
<evidence type="ECO:0000256" key="6">
    <source>
        <dbReference type="ARBA" id="ARBA00022840"/>
    </source>
</evidence>
<keyword evidence="4" id="KW-0547">Nucleotide-binding</keyword>
<evidence type="ECO:0000256" key="8">
    <source>
        <dbReference type="ARBA" id="ARBA00047899"/>
    </source>
</evidence>
<dbReference type="Proteomes" id="UP001217089">
    <property type="component" value="Unassembled WGS sequence"/>
</dbReference>
<dbReference type="PROSITE" id="PS00109">
    <property type="entry name" value="PROTEIN_KINASE_TYR"/>
    <property type="match status" value="1"/>
</dbReference>
<feature type="compositionally biased region" description="Basic and acidic residues" evidence="9">
    <location>
        <begin position="539"/>
        <end position="552"/>
    </location>
</feature>
<feature type="compositionally biased region" description="Basic and acidic residues" evidence="9">
    <location>
        <begin position="627"/>
        <end position="644"/>
    </location>
</feature>
<evidence type="ECO:0000256" key="9">
    <source>
        <dbReference type="SAM" id="MobiDB-lite"/>
    </source>
</evidence>
<feature type="region of interest" description="Disordered" evidence="9">
    <location>
        <begin position="403"/>
        <end position="422"/>
    </location>
</feature>